<dbReference type="PANTHER" id="PTHR35008">
    <property type="entry name" value="BLL4482 PROTEIN-RELATED"/>
    <property type="match status" value="1"/>
</dbReference>
<keyword evidence="3 4" id="KW-0408">Iron</keyword>
<comment type="caution">
    <text evidence="6">The sequence shown here is derived from an EMBL/GenBank/DDBJ whole genome shotgun (WGS) entry which is preliminary data.</text>
</comment>
<dbReference type="GO" id="GO:0009055">
    <property type="term" value="F:electron transfer activity"/>
    <property type="evidence" value="ECO:0007669"/>
    <property type="project" value="InterPro"/>
</dbReference>
<dbReference type="Proteomes" id="UP000436016">
    <property type="component" value="Unassembled WGS sequence"/>
</dbReference>
<evidence type="ECO:0000313" key="7">
    <source>
        <dbReference type="Proteomes" id="UP000436016"/>
    </source>
</evidence>
<dbReference type="PROSITE" id="PS51007">
    <property type="entry name" value="CYTC"/>
    <property type="match status" value="1"/>
</dbReference>
<dbReference type="AlphaFoldDB" id="A0A6B0TS19"/>
<evidence type="ECO:0000256" key="1">
    <source>
        <dbReference type="ARBA" id="ARBA00022617"/>
    </source>
</evidence>
<keyword evidence="1 4" id="KW-0349">Heme</keyword>
<keyword evidence="7" id="KW-1185">Reference proteome</keyword>
<dbReference type="PANTHER" id="PTHR35008:SF8">
    <property type="entry name" value="ALCOHOL DEHYDROGENASE CYTOCHROME C SUBUNIT"/>
    <property type="match status" value="1"/>
</dbReference>
<dbReference type="RefSeq" id="WP_160851998.1">
    <property type="nucleotide sequence ID" value="NZ_WUWG01000001.1"/>
</dbReference>
<gene>
    <name evidence="6" type="ORF">GSH16_03640</name>
</gene>
<dbReference type="GO" id="GO:0046872">
    <property type="term" value="F:metal ion binding"/>
    <property type="evidence" value="ECO:0007669"/>
    <property type="project" value="UniProtKB-KW"/>
</dbReference>
<proteinExistence type="predicted"/>
<keyword evidence="2 4" id="KW-0479">Metal-binding</keyword>
<dbReference type="EMBL" id="WUWG01000001">
    <property type="protein sequence ID" value="MXU64528.1"/>
    <property type="molecule type" value="Genomic_DNA"/>
</dbReference>
<organism evidence="6 7">
    <name type="scientific">Oceanomicrobium pacificus</name>
    <dbReference type="NCBI Taxonomy" id="2692916"/>
    <lineage>
        <taxon>Bacteria</taxon>
        <taxon>Pseudomonadati</taxon>
        <taxon>Pseudomonadota</taxon>
        <taxon>Alphaproteobacteria</taxon>
        <taxon>Rhodobacterales</taxon>
        <taxon>Paracoccaceae</taxon>
        <taxon>Oceanomicrobium</taxon>
    </lineage>
</organism>
<dbReference type="InterPro" id="IPR036909">
    <property type="entry name" value="Cyt_c-like_dom_sf"/>
</dbReference>
<protein>
    <submittedName>
        <fullName evidence="6">C-type cytochrome</fullName>
    </submittedName>
</protein>
<feature type="domain" description="Cytochrome c" evidence="5">
    <location>
        <begin position="51"/>
        <end position="137"/>
    </location>
</feature>
<dbReference type="InterPro" id="IPR009056">
    <property type="entry name" value="Cyt_c-like_dom"/>
</dbReference>
<dbReference type="InterPro" id="IPR051459">
    <property type="entry name" value="Cytochrome_c-type_DH"/>
</dbReference>
<dbReference type="Gene3D" id="1.10.760.10">
    <property type="entry name" value="Cytochrome c-like domain"/>
    <property type="match status" value="1"/>
</dbReference>
<evidence type="ECO:0000256" key="2">
    <source>
        <dbReference type="ARBA" id="ARBA00022723"/>
    </source>
</evidence>
<sequence>MKKTLVGLVILALVAGAVFLVRGGSTPETGAANAAGGPIVADIALPADLTELQARGKSAFDAICADCHGANGAGVDGAGPPLVHKIYEPSHHGDMSFLVAVRRGVRAHHWDFGDMPAVGGLSDGDVAAIVAYIRRVQRENGIE</sequence>
<reference evidence="6 7" key="1">
    <citation type="submission" date="2019-12" db="EMBL/GenBank/DDBJ databases">
        <title>Strain KN286 was isolated from seawater, which was collected from Caroline Seamount in the tropical western Pacific.</title>
        <authorList>
            <person name="Wang Q."/>
        </authorList>
    </citation>
    <scope>NUCLEOTIDE SEQUENCE [LARGE SCALE GENOMIC DNA]</scope>
    <source>
        <strain evidence="6 7">KN286</strain>
    </source>
</reference>
<evidence type="ECO:0000256" key="4">
    <source>
        <dbReference type="PROSITE-ProRule" id="PRU00433"/>
    </source>
</evidence>
<evidence type="ECO:0000256" key="3">
    <source>
        <dbReference type="ARBA" id="ARBA00023004"/>
    </source>
</evidence>
<dbReference type="Pfam" id="PF00034">
    <property type="entry name" value="Cytochrom_C"/>
    <property type="match status" value="1"/>
</dbReference>
<evidence type="ECO:0000259" key="5">
    <source>
        <dbReference type="PROSITE" id="PS51007"/>
    </source>
</evidence>
<evidence type="ECO:0000313" key="6">
    <source>
        <dbReference type="EMBL" id="MXU64528.1"/>
    </source>
</evidence>
<name>A0A6B0TS19_9RHOB</name>
<dbReference type="GO" id="GO:0020037">
    <property type="term" value="F:heme binding"/>
    <property type="evidence" value="ECO:0007669"/>
    <property type="project" value="InterPro"/>
</dbReference>
<dbReference type="SUPFAM" id="SSF46626">
    <property type="entry name" value="Cytochrome c"/>
    <property type="match status" value="1"/>
</dbReference>
<accession>A0A6B0TS19</accession>